<evidence type="ECO:0000256" key="5">
    <source>
        <dbReference type="SAM" id="Phobius"/>
    </source>
</evidence>
<reference evidence="6 7" key="1">
    <citation type="submission" date="2022-03" db="EMBL/GenBank/DDBJ databases">
        <authorList>
            <person name="Macdonald S."/>
            <person name="Ahmed S."/>
            <person name="Newling K."/>
        </authorList>
    </citation>
    <scope>NUCLEOTIDE SEQUENCE [LARGE SCALE GENOMIC DNA]</scope>
</reference>
<evidence type="ECO:0000313" key="6">
    <source>
        <dbReference type="EMBL" id="CAH8335854.1"/>
    </source>
</evidence>
<dbReference type="GO" id="GO:0005769">
    <property type="term" value="C:early endosome"/>
    <property type="evidence" value="ECO:0007669"/>
    <property type="project" value="UniProtKB-SubCell"/>
</dbReference>
<keyword evidence="2 5" id="KW-0812">Transmembrane</keyword>
<name>A0ABC8JXB3_ERUVS</name>
<proteinExistence type="predicted"/>
<evidence type="ECO:0000256" key="3">
    <source>
        <dbReference type="ARBA" id="ARBA00022989"/>
    </source>
</evidence>
<dbReference type="EMBL" id="CAKOAT010128487">
    <property type="protein sequence ID" value="CAH8335854.1"/>
    <property type="molecule type" value="Genomic_DNA"/>
</dbReference>
<dbReference type="Proteomes" id="UP001642260">
    <property type="component" value="Unassembled WGS sequence"/>
</dbReference>
<dbReference type="GO" id="GO:0005886">
    <property type="term" value="C:plasma membrane"/>
    <property type="evidence" value="ECO:0007669"/>
    <property type="project" value="UniProtKB-SubCell"/>
</dbReference>
<evidence type="ECO:0000256" key="2">
    <source>
        <dbReference type="ARBA" id="ARBA00022692"/>
    </source>
</evidence>
<evidence type="ECO:0000256" key="1">
    <source>
        <dbReference type="ARBA" id="ARBA00004651"/>
    </source>
</evidence>
<keyword evidence="4 5" id="KW-0472">Membrane</keyword>
<evidence type="ECO:0000313" key="7">
    <source>
        <dbReference type="Proteomes" id="UP001642260"/>
    </source>
</evidence>
<dbReference type="Pfam" id="PF05653">
    <property type="entry name" value="Mg_trans_NIPA"/>
    <property type="match status" value="1"/>
</dbReference>
<sequence length="173" mass="18833">MAGSGGGGGGWRDSFRGMSYDNIKGLVLAISSSLFIGASFIVEKGLKKAATTGTRVGQDNVNNSAGQKGSVPFPADDVLLTITFRNSVDVERRLLLRLWLPKTQGGSSTVVPMALRGFLAYTPQDKIYLFTWTDEHLVEEVENLKSMVSDLKVELLEVNLILLVWRSSNIALL</sequence>
<comment type="caution">
    <text evidence="6">The sequence shown here is derived from an EMBL/GenBank/DDBJ whole genome shotgun (WGS) entry which is preliminary data.</text>
</comment>
<protein>
    <submittedName>
        <fullName evidence="6">Uncharacterized protein</fullName>
    </submittedName>
</protein>
<comment type="subcellular location">
    <subcellularLocation>
        <location evidence="1">Cell membrane</location>
        <topology evidence="1">Multi-pass membrane protein</topology>
    </subcellularLocation>
</comment>
<keyword evidence="3 5" id="KW-1133">Transmembrane helix</keyword>
<keyword evidence="7" id="KW-1185">Reference proteome</keyword>
<dbReference type="InterPro" id="IPR008521">
    <property type="entry name" value="Mg_trans_NIPA"/>
</dbReference>
<dbReference type="GO" id="GO:0006811">
    <property type="term" value="P:monoatomic ion transport"/>
    <property type="evidence" value="ECO:0007669"/>
    <property type="project" value="UniProtKB-KW"/>
</dbReference>
<dbReference type="AlphaFoldDB" id="A0ABC8JXB3"/>
<feature type="transmembrane region" description="Helical" evidence="5">
    <location>
        <begin position="23"/>
        <end position="42"/>
    </location>
</feature>
<evidence type="ECO:0000256" key="4">
    <source>
        <dbReference type="ARBA" id="ARBA00023136"/>
    </source>
</evidence>
<gene>
    <name evidence="6" type="ORF">ERUC_LOCUS13665</name>
</gene>
<organism evidence="6 7">
    <name type="scientific">Eruca vesicaria subsp. sativa</name>
    <name type="common">Garden rocket</name>
    <name type="synonym">Eruca sativa</name>
    <dbReference type="NCBI Taxonomy" id="29727"/>
    <lineage>
        <taxon>Eukaryota</taxon>
        <taxon>Viridiplantae</taxon>
        <taxon>Streptophyta</taxon>
        <taxon>Embryophyta</taxon>
        <taxon>Tracheophyta</taxon>
        <taxon>Spermatophyta</taxon>
        <taxon>Magnoliopsida</taxon>
        <taxon>eudicotyledons</taxon>
        <taxon>Gunneridae</taxon>
        <taxon>Pentapetalae</taxon>
        <taxon>rosids</taxon>
        <taxon>malvids</taxon>
        <taxon>Brassicales</taxon>
        <taxon>Brassicaceae</taxon>
        <taxon>Brassiceae</taxon>
        <taxon>Eruca</taxon>
    </lineage>
</organism>
<accession>A0ABC8JXB3</accession>